<comment type="caution">
    <text evidence="1">The sequence shown here is derived from an EMBL/GenBank/DDBJ whole genome shotgun (WGS) entry which is preliminary data.</text>
</comment>
<protein>
    <submittedName>
        <fullName evidence="1">Uncharacterized protein</fullName>
    </submittedName>
</protein>
<evidence type="ECO:0000313" key="2">
    <source>
        <dbReference type="Proteomes" id="UP001219525"/>
    </source>
</evidence>
<evidence type="ECO:0000313" key="1">
    <source>
        <dbReference type="EMBL" id="KAJ7218388.1"/>
    </source>
</evidence>
<sequence length="132" mass="14741">MRILQGSNVLRKAAWKQGGQRSIYFWGICTIPIPLISLCPGPPWCPVVHVSQIDTFYLERILVGLHNVPDQSIFACKRRPFMWTLDSKREKVAGGFTGLRAGNRWQHNVIDVGGSSEQEVASGKREVSAAHL</sequence>
<accession>A0AAD6YGB0</accession>
<dbReference type="Proteomes" id="UP001219525">
    <property type="component" value="Unassembled WGS sequence"/>
</dbReference>
<organism evidence="1 2">
    <name type="scientific">Mycena pura</name>
    <dbReference type="NCBI Taxonomy" id="153505"/>
    <lineage>
        <taxon>Eukaryota</taxon>
        <taxon>Fungi</taxon>
        <taxon>Dikarya</taxon>
        <taxon>Basidiomycota</taxon>
        <taxon>Agaricomycotina</taxon>
        <taxon>Agaricomycetes</taxon>
        <taxon>Agaricomycetidae</taxon>
        <taxon>Agaricales</taxon>
        <taxon>Marasmiineae</taxon>
        <taxon>Mycenaceae</taxon>
        <taxon>Mycena</taxon>
    </lineage>
</organism>
<gene>
    <name evidence="1" type="ORF">GGX14DRAFT_390163</name>
</gene>
<proteinExistence type="predicted"/>
<reference evidence="1" key="1">
    <citation type="submission" date="2023-03" db="EMBL/GenBank/DDBJ databases">
        <title>Massive genome expansion in bonnet fungi (Mycena s.s.) driven by repeated elements and novel gene families across ecological guilds.</title>
        <authorList>
            <consortium name="Lawrence Berkeley National Laboratory"/>
            <person name="Harder C.B."/>
            <person name="Miyauchi S."/>
            <person name="Viragh M."/>
            <person name="Kuo A."/>
            <person name="Thoen E."/>
            <person name="Andreopoulos B."/>
            <person name="Lu D."/>
            <person name="Skrede I."/>
            <person name="Drula E."/>
            <person name="Henrissat B."/>
            <person name="Morin E."/>
            <person name="Kohler A."/>
            <person name="Barry K."/>
            <person name="LaButti K."/>
            <person name="Morin E."/>
            <person name="Salamov A."/>
            <person name="Lipzen A."/>
            <person name="Mereny Z."/>
            <person name="Hegedus B."/>
            <person name="Baldrian P."/>
            <person name="Stursova M."/>
            <person name="Weitz H."/>
            <person name="Taylor A."/>
            <person name="Grigoriev I.V."/>
            <person name="Nagy L.G."/>
            <person name="Martin F."/>
            <person name="Kauserud H."/>
        </authorList>
    </citation>
    <scope>NUCLEOTIDE SEQUENCE</scope>
    <source>
        <strain evidence="1">9144</strain>
    </source>
</reference>
<name>A0AAD6YGB0_9AGAR</name>
<keyword evidence="2" id="KW-1185">Reference proteome</keyword>
<dbReference type="EMBL" id="JARJCW010000012">
    <property type="protein sequence ID" value="KAJ7218388.1"/>
    <property type="molecule type" value="Genomic_DNA"/>
</dbReference>
<dbReference type="AlphaFoldDB" id="A0AAD6YGB0"/>